<dbReference type="SUPFAM" id="SSF48662">
    <property type="entry name" value="Ribosomal protein L39e"/>
    <property type="match status" value="1"/>
</dbReference>
<evidence type="ECO:0000256" key="2">
    <source>
        <dbReference type="ARBA" id="ARBA00022980"/>
    </source>
</evidence>
<comment type="similarity">
    <text evidence="1">Belongs to the eukaryotic ribosomal protein eL39 family.</text>
</comment>
<keyword evidence="3" id="KW-0687">Ribonucleoprotein</keyword>
<dbReference type="Gene3D" id="1.10.1620.10">
    <property type="entry name" value="Ribosomal protein L39e"/>
    <property type="match status" value="1"/>
</dbReference>
<evidence type="ECO:0008006" key="6">
    <source>
        <dbReference type="Google" id="ProtNLM"/>
    </source>
</evidence>
<dbReference type="EMBL" id="LAZR01013351">
    <property type="protein sequence ID" value="KKM22363.1"/>
    <property type="molecule type" value="Genomic_DNA"/>
</dbReference>
<dbReference type="AlphaFoldDB" id="A0A0F9KJL5"/>
<name>A0A0F9KJL5_9ZZZZ</name>
<evidence type="ECO:0000256" key="3">
    <source>
        <dbReference type="ARBA" id="ARBA00023274"/>
    </source>
</evidence>
<dbReference type="InterPro" id="IPR000077">
    <property type="entry name" value="Ribosomal_eL39"/>
</dbReference>
<dbReference type="GO" id="GO:0003735">
    <property type="term" value="F:structural constituent of ribosome"/>
    <property type="evidence" value="ECO:0007669"/>
    <property type="project" value="InterPro"/>
</dbReference>
<accession>A0A0F9KJL5</accession>
<keyword evidence="2" id="KW-0689">Ribosomal protein</keyword>
<proteinExistence type="inferred from homology"/>
<dbReference type="Pfam" id="PF00832">
    <property type="entry name" value="Ribosomal_L39"/>
    <property type="match status" value="1"/>
</dbReference>
<feature type="region of interest" description="Disordered" evidence="4">
    <location>
        <begin position="1"/>
        <end position="53"/>
    </location>
</feature>
<evidence type="ECO:0000256" key="4">
    <source>
        <dbReference type="SAM" id="MobiDB-lite"/>
    </source>
</evidence>
<feature type="compositionally biased region" description="Basic residues" evidence="4">
    <location>
        <begin position="43"/>
        <end position="53"/>
    </location>
</feature>
<gene>
    <name evidence="5" type="ORF">LCGC14_1626120</name>
</gene>
<organism evidence="5">
    <name type="scientific">marine sediment metagenome</name>
    <dbReference type="NCBI Taxonomy" id="412755"/>
    <lineage>
        <taxon>unclassified sequences</taxon>
        <taxon>metagenomes</taxon>
        <taxon>ecological metagenomes</taxon>
    </lineage>
</organism>
<dbReference type="GO" id="GO:0005840">
    <property type="term" value="C:ribosome"/>
    <property type="evidence" value="ECO:0007669"/>
    <property type="project" value="UniProtKB-KW"/>
</dbReference>
<dbReference type="GO" id="GO:1990904">
    <property type="term" value="C:ribonucleoprotein complex"/>
    <property type="evidence" value="ECO:0007669"/>
    <property type="project" value="UniProtKB-KW"/>
</dbReference>
<evidence type="ECO:0000256" key="1">
    <source>
        <dbReference type="ARBA" id="ARBA00009339"/>
    </source>
</evidence>
<evidence type="ECO:0000313" key="5">
    <source>
        <dbReference type="EMBL" id="KKM22363.1"/>
    </source>
</evidence>
<dbReference type="InterPro" id="IPR023626">
    <property type="entry name" value="Ribosomal_eL39_dom_sf"/>
</dbReference>
<protein>
    <recommendedName>
        <fullName evidence="6">50S ribosomal protein L39e</fullName>
    </recommendedName>
</protein>
<dbReference type="HAMAP" id="MF_00629">
    <property type="entry name" value="Ribosomal_eL39"/>
    <property type="match status" value="1"/>
</dbReference>
<sequence length="53" mass="6368">MARNKDLPSKLRRGKKGKQNQTIPNWIIMKTKGKVRSSPYSRRSWRNTRLKRD</sequence>
<dbReference type="GO" id="GO:0006412">
    <property type="term" value="P:translation"/>
    <property type="evidence" value="ECO:0007669"/>
    <property type="project" value="InterPro"/>
</dbReference>
<reference evidence="5" key="1">
    <citation type="journal article" date="2015" name="Nature">
        <title>Complex archaea that bridge the gap between prokaryotes and eukaryotes.</title>
        <authorList>
            <person name="Spang A."/>
            <person name="Saw J.H."/>
            <person name="Jorgensen S.L."/>
            <person name="Zaremba-Niedzwiedzka K."/>
            <person name="Martijn J."/>
            <person name="Lind A.E."/>
            <person name="van Eijk R."/>
            <person name="Schleper C."/>
            <person name="Guy L."/>
            <person name="Ettema T.J."/>
        </authorList>
    </citation>
    <scope>NUCLEOTIDE SEQUENCE</scope>
</reference>
<comment type="caution">
    <text evidence="5">The sequence shown here is derived from an EMBL/GenBank/DDBJ whole genome shotgun (WGS) entry which is preliminary data.</text>
</comment>